<dbReference type="Proteomes" id="UP000202259">
    <property type="component" value="Chromosome"/>
</dbReference>
<dbReference type="InterPro" id="IPR010916">
    <property type="entry name" value="TonB_box_CS"/>
</dbReference>
<dbReference type="Pfam" id="PF13349">
    <property type="entry name" value="DUF4097"/>
    <property type="match status" value="1"/>
</dbReference>
<evidence type="ECO:0000256" key="1">
    <source>
        <dbReference type="SAM" id="MobiDB-lite"/>
    </source>
</evidence>
<dbReference type="OrthoDB" id="6194490at2"/>
<feature type="signal peptide" evidence="2">
    <location>
        <begin position="1"/>
        <end position="21"/>
    </location>
</feature>
<dbReference type="AlphaFoldDB" id="A0A222G8Q3"/>
<keyword evidence="2" id="KW-0732">Signal</keyword>
<protein>
    <recommendedName>
        <fullName evidence="3">DUF4097 domain-containing protein</fullName>
    </recommendedName>
</protein>
<dbReference type="KEGG" id="cber:B5D82_10335"/>
<evidence type="ECO:0000259" key="3">
    <source>
        <dbReference type="Pfam" id="PF13349"/>
    </source>
</evidence>
<dbReference type="InterPro" id="IPR025164">
    <property type="entry name" value="Toastrack_DUF4097"/>
</dbReference>
<dbReference type="PROSITE" id="PS00430">
    <property type="entry name" value="TONB_DEPENDENT_REC_1"/>
    <property type="match status" value="1"/>
</dbReference>
<feature type="compositionally biased region" description="Polar residues" evidence="1">
    <location>
        <begin position="288"/>
        <end position="307"/>
    </location>
</feature>
<evidence type="ECO:0000313" key="5">
    <source>
        <dbReference type="Proteomes" id="UP000202259"/>
    </source>
</evidence>
<proteinExistence type="predicted"/>
<dbReference type="RefSeq" id="WP_081151330.1">
    <property type="nucleotide sequence ID" value="NZ_CP020465.1"/>
</dbReference>
<dbReference type="EMBL" id="CP020465">
    <property type="protein sequence ID" value="ASP48122.1"/>
    <property type="molecule type" value="Genomic_DNA"/>
</dbReference>
<organism evidence="4 5">
    <name type="scientific">Cognaticolwellia beringensis</name>
    <dbReference type="NCBI Taxonomy" id="1967665"/>
    <lineage>
        <taxon>Bacteria</taxon>
        <taxon>Pseudomonadati</taxon>
        <taxon>Pseudomonadota</taxon>
        <taxon>Gammaproteobacteria</taxon>
        <taxon>Alteromonadales</taxon>
        <taxon>Colwelliaceae</taxon>
        <taxon>Cognaticolwellia</taxon>
    </lineage>
</organism>
<evidence type="ECO:0000256" key="2">
    <source>
        <dbReference type="SAM" id="SignalP"/>
    </source>
</evidence>
<keyword evidence="5" id="KW-1185">Reference proteome</keyword>
<gene>
    <name evidence="4" type="ORF">B5D82_10335</name>
</gene>
<accession>A0A222G8Q3</accession>
<feature type="region of interest" description="Disordered" evidence="1">
    <location>
        <begin position="285"/>
        <end position="313"/>
    </location>
</feature>
<feature type="chain" id="PRO_5012962712" description="DUF4097 domain-containing protein" evidence="2">
    <location>
        <begin position="22"/>
        <end position="313"/>
    </location>
</feature>
<reference evidence="4 5" key="1">
    <citation type="submission" date="2017-08" db="EMBL/GenBank/DDBJ databases">
        <title>Complete genome of Colwellia sp. NB097-1, a psychrophile bacterium ioslated from Bering Sea.</title>
        <authorList>
            <person name="Chen X."/>
        </authorList>
    </citation>
    <scope>NUCLEOTIDE SEQUENCE [LARGE SCALE GENOMIC DNA]</scope>
    <source>
        <strain evidence="4 5">NB097-1</strain>
    </source>
</reference>
<evidence type="ECO:0000313" key="4">
    <source>
        <dbReference type="EMBL" id="ASP48122.1"/>
    </source>
</evidence>
<feature type="domain" description="DUF4097" evidence="3">
    <location>
        <begin position="34"/>
        <end position="312"/>
    </location>
</feature>
<sequence>MGSLRNYLLLLLLITALPSAAGERVDESMSLGSITHVTIENLRGEVTVIGNNGDTVSVSGELDDKAEGLTFEKSGSRIIIKVEIPNNSHNSWGADGSELTIEMPKHVRVSFKGVSSNINISHFTHGSEIQTVSGDISAKDLMQQIELATVSGNIESKNLSGKLRLSSVSGDIHDRNSTGRAHFKTVSGNLSSSSSANEISANSVSGDIELKLGKVDELIVSTVSGEFESQLSLNENGLVKMSSVSGDLTVDFTNDVQASFNLKTNAGGNIVNRLTSAKATRAKYGPSSKLSFDTGNASGSVRASTVSGRIEVK</sequence>
<name>A0A222G8Q3_9GAMM</name>